<dbReference type="EMBL" id="KZ825079">
    <property type="protein sequence ID" value="RAH53040.1"/>
    <property type="molecule type" value="Genomic_DNA"/>
</dbReference>
<dbReference type="Proteomes" id="UP000249526">
    <property type="component" value="Unassembled WGS sequence"/>
</dbReference>
<name>A0A8G1QVM9_9EURO</name>
<dbReference type="AlphaFoldDB" id="A0A8G1QVM9"/>
<dbReference type="RefSeq" id="XP_025510962.1">
    <property type="nucleotide sequence ID" value="XM_025664323.1"/>
</dbReference>
<reference evidence="1 2" key="1">
    <citation type="submission" date="2018-02" db="EMBL/GenBank/DDBJ databases">
        <title>The genomes of Aspergillus section Nigri reveals drivers in fungal speciation.</title>
        <authorList>
            <consortium name="DOE Joint Genome Institute"/>
            <person name="Vesth T.C."/>
            <person name="Nybo J."/>
            <person name="Theobald S."/>
            <person name="Brandl J."/>
            <person name="Frisvad J.C."/>
            <person name="Nielsen K.F."/>
            <person name="Lyhne E.K."/>
            <person name="Kogle M.E."/>
            <person name="Kuo A."/>
            <person name="Riley R."/>
            <person name="Clum A."/>
            <person name="Nolan M."/>
            <person name="Lipzen A."/>
            <person name="Salamov A."/>
            <person name="Henrissat B."/>
            <person name="Wiebenga A."/>
            <person name="De vries R.P."/>
            <person name="Grigoriev I.V."/>
            <person name="Mortensen U.H."/>
            <person name="Andersen M.R."/>
            <person name="Baker S.E."/>
        </authorList>
    </citation>
    <scope>NUCLEOTIDE SEQUENCE [LARGE SCALE GENOMIC DNA]</scope>
    <source>
        <strain evidence="1 2">CBS 112811</strain>
    </source>
</reference>
<organism evidence="1 2">
    <name type="scientific">Aspergillus piperis CBS 112811</name>
    <dbReference type="NCBI Taxonomy" id="1448313"/>
    <lineage>
        <taxon>Eukaryota</taxon>
        <taxon>Fungi</taxon>
        <taxon>Dikarya</taxon>
        <taxon>Ascomycota</taxon>
        <taxon>Pezizomycotina</taxon>
        <taxon>Eurotiomycetes</taxon>
        <taxon>Eurotiomycetidae</taxon>
        <taxon>Eurotiales</taxon>
        <taxon>Aspergillaceae</taxon>
        <taxon>Aspergillus</taxon>
        <taxon>Aspergillus subgen. Circumdati</taxon>
    </lineage>
</organism>
<accession>A0A8G1QVM9</accession>
<keyword evidence="2" id="KW-1185">Reference proteome</keyword>
<protein>
    <submittedName>
        <fullName evidence="1">Uncharacterized protein</fullName>
    </submittedName>
</protein>
<evidence type="ECO:0000313" key="2">
    <source>
        <dbReference type="Proteomes" id="UP000249526"/>
    </source>
</evidence>
<gene>
    <name evidence="1" type="ORF">BO85DRAFT_505112</name>
</gene>
<sequence>MLSIYDSPGTLFIIVYEGHSNAYYDIPNACVSIMGSMREPTVSLPWGFVETALTFTDGDVVCIMDSAFPSRAAMNCEDIEYLTVSPFRRLIDLLNQVDTETTISQIHAKLAVHENRPGSQLGLMSVHFPAKNKPSITLHPMGALPRQLRGLRKAGDLSDVKVLITQCIQYLSASIAGAVADIQIEGIFRFNPDSSLLLLTMPTAVWSMLRHNHSFDFAAVSSSHIIYFVTGRLLWLLPAGMLTCPAGAKTDIYCLFYL</sequence>
<proteinExistence type="predicted"/>
<dbReference type="GeneID" id="37167725"/>
<evidence type="ECO:0000313" key="1">
    <source>
        <dbReference type="EMBL" id="RAH53040.1"/>
    </source>
</evidence>